<dbReference type="Proteomes" id="UP001055286">
    <property type="component" value="Unassembled WGS sequence"/>
</dbReference>
<comment type="caution">
    <text evidence="1">The sequence shown here is derived from an EMBL/GenBank/DDBJ whole genome shotgun (WGS) entry which is preliminary data.</text>
</comment>
<name>A0AA37H798_9HYPH</name>
<dbReference type="GO" id="GO:0016811">
    <property type="term" value="F:hydrolase activity, acting on carbon-nitrogen (but not peptide) bonds, in linear amides"/>
    <property type="evidence" value="ECO:0007669"/>
    <property type="project" value="TreeGrafter"/>
</dbReference>
<dbReference type="SUPFAM" id="SSF102588">
    <property type="entry name" value="LmbE-like"/>
    <property type="match status" value="1"/>
</dbReference>
<reference evidence="1" key="1">
    <citation type="journal article" date="2016" name="Front. Microbiol.">
        <title>Genome Sequence of the Piezophilic, Mesophilic Sulfate-Reducing Bacterium Desulfovibrio indicus J2T.</title>
        <authorList>
            <person name="Cao J."/>
            <person name="Maignien L."/>
            <person name="Shao Z."/>
            <person name="Alain K."/>
            <person name="Jebbar M."/>
        </authorList>
    </citation>
    <scope>NUCLEOTIDE SEQUENCE</scope>
    <source>
        <strain evidence="1">JCM 32048</strain>
    </source>
</reference>
<sequence length="267" mass="29032">MTMDPATTRERVLHGLAARQPLDLAVAVVTAHPDDETIGLGGVLVHLRDLTLLQISDGAPLDPAFAANAGFPTRRAYAAARRGELVDALAVLVEGRLARQAFYEIPDGRLADHLAVVVERLVEDLICVDAVLTHPYEGGHFDHDAAAFAVQEACARLARQGSHAPARLEFTSYHQVNGTLRTGRFLEDPDLPEIVVPLTPEAARRKEAALACHRSQTPNLTLFGFGPERFRAAPTYDFSRPPPGSEIMYGREVWQSLSRTFAAVTGL</sequence>
<evidence type="ECO:0000313" key="1">
    <source>
        <dbReference type="EMBL" id="GJD60527.1"/>
    </source>
</evidence>
<evidence type="ECO:0008006" key="3">
    <source>
        <dbReference type="Google" id="ProtNLM"/>
    </source>
</evidence>
<dbReference type="EMBL" id="BPQJ01000002">
    <property type="protein sequence ID" value="GJD60527.1"/>
    <property type="molecule type" value="Genomic_DNA"/>
</dbReference>
<dbReference type="AlphaFoldDB" id="A0AA37H798"/>
<accession>A0AA37H798</accession>
<dbReference type="PANTHER" id="PTHR12993:SF11">
    <property type="entry name" value="N-ACETYLGLUCOSAMINYL-PHOSPHATIDYLINOSITOL DE-N-ACETYLASE"/>
    <property type="match status" value="1"/>
</dbReference>
<dbReference type="InterPro" id="IPR024078">
    <property type="entry name" value="LmbE-like_dom_sf"/>
</dbReference>
<proteinExistence type="predicted"/>
<dbReference type="InterPro" id="IPR003737">
    <property type="entry name" value="GlcNAc_PI_deacetylase-related"/>
</dbReference>
<organism evidence="1 2">
    <name type="scientific">Methylobacterium frigidaeris</name>
    <dbReference type="NCBI Taxonomy" id="2038277"/>
    <lineage>
        <taxon>Bacteria</taxon>
        <taxon>Pseudomonadati</taxon>
        <taxon>Pseudomonadota</taxon>
        <taxon>Alphaproteobacteria</taxon>
        <taxon>Hyphomicrobiales</taxon>
        <taxon>Methylobacteriaceae</taxon>
        <taxon>Methylobacterium</taxon>
    </lineage>
</organism>
<protein>
    <recommendedName>
        <fullName evidence="3">PIG-L family deacetylase</fullName>
    </recommendedName>
</protein>
<dbReference type="RefSeq" id="WP_238189566.1">
    <property type="nucleotide sequence ID" value="NZ_BPQJ01000002.1"/>
</dbReference>
<dbReference type="Pfam" id="PF02585">
    <property type="entry name" value="PIG-L"/>
    <property type="match status" value="1"/>
</dbReference>
<dbReference type="PANTHER" id="PTHR12993">
    <property type="entry name" value="N-ACETYLGLUCOSAMINYL-PHOSPHATIDYLINOSITOL DE-N-ACETYLASE-RELATED"/>
    <property type="match status" value="1"/>
</dbReference>
<evidence type="ECO:0000313" key="2">
    <source>
        <dbReference type="Proteomes" id="UP001055286"/>
    </source>
</evidence>
<dbReference type="Gene3D" id="3.40.50.10320">
    <property type="entry name" value="LmbE-like"/>
    <property type="match status" value="1"/>
</dbReference>
<reference evidence="1" key="2">
    <citation type="submission" date="2021-08" db="EMBL/GenBank/DDBJ databases">
        <authorList>
            <person name="Tani A."/>
            <person name="Ola A."/>
            <person name="Ogura Y."/>
            <person name="Katsura K."/>
            <person name="Hayashi T."/>
        </authorList>
    </citation>
    <scope>NUCLEOTIDE SEQUENCE</scope>
    <source>
        <strain evidence="1">JCM 32048</strain>
    </source>
</reference>
<keyword evidence="2" id="KW-1185">Reference proteome</keyword>
<gene>
    <name evidence="1" type="ORF">MPEAHAMD_0665</name>
</gene>